<accession>A0ABV4ATM3</accession>
<dbReference type="Pfam" id="PF22124">
    <property type="entry name" value="Glyco_hydro_95_cat"/>
    <property type="match status" value="1"/>
</dbReference>
<protein>
    <recommendedName>
        <fullName evidence="2">Glycosyl hydrolase family 95 catalytic domain-containing protein</fullName>
    </recommendedName>
</protein>
<dbReference type="Gene3D" id="2.60.40.1180">
    <property type="entry name" value="Golgi alpha-mannosidase II"/>
    <property type="match status" value="1"/>
</dbReference>
<keyword evidence="1" id="KW-0732">Signal</keyword>
<evidence type="ECO:0000313" key="3">
    <source>
        <dbReference type="EMBL" id="MEY2183736.1"/>
    </source>
</evidence>
<dbReference type="SUPFAM" id="SSF48208">
    <property type="entry name" value="Six-hairpin glycosidases"/>
    <property type="match status" value="1"/>
</dbReference>
<dbReference type="PANTHER" id="PTHR31084:SF0">
    <property type="entry name" value="ALPHA-L-FUCOSIDASE 2"/>
    <property type="match status" value="1"/>
</dbReference>
<dbReference type="InterPro" id="IPR008928">
    <property type="entry name" value="6-hairpin_glycosidase_sf"/>
</dbReference>
<dbReference type="Proteomes" id="UP001562159">
    <property type="component" value="Unassembled WGS sequence"/>
</dbReference>
<name>A0ABV4ATM3_9GAMM</name>
<dbReference type="Gene3D" id="1.50.10.10">
    <property type="match status" value="1"/>
</dbReference>
<proteinExistence type="predicted"/>
<gene>
    <name evidence="3" type="ORF">AB7878_15030</name>
</gene>
<dbReference type="EMBL" id="JBGBPY010000001">
    <property type="protein sequence ID" value="MEY2183736.1"/>
    <property type="molecule type" value="Genomic_DNA"/>
</dbReference>
<keyword evidence="4" id="KW-1185">Reference proteome</keyword>
<organism evidence="3 4">
    <name type="scientific">Rhodanobacter humi</name>
    <dbReference type="NCBI Taxonomy" id="1888173"/>
    <lineage>
        <taxon>Bacteria</taxon>
        <taxon>Pseudomonadati</taxon>
        <taxon>Pseudomonadota</taxon>
        <taxon>Gammaproteobacteria</taxon>
        <taxon>Lysobacterales</taxon>
        <taxon>Rhodanobacteraceae</taxon>
        <taxon>Rhodanobacter</taxon>
    </lineage>
</organism>
<evidence type="ECO:0000256" key="1">
    <source>
        <dbReference type="SAM" id="SignalP"/>
    </source>
</evidence>
<dbReference type="InterPro" id="IPR054363">
    <property type="entry name" value="GH95_cat"/>
</dbReference>
<feature type="chain" id="PRO_5047340744" description="Glycosyl hydrolase family 95 catalytic domain-containing protein" evidence="1">
    <location>
        <begin position="38"/>
        <end position="794"/>
    </location>
</feature>
<feature type="domain" description="Glycosyl hydrolase family 95 catalytic" evidence="2">
    <location>
        <begin position="340"/>
        <end position="546"/>
    </location>
</feature>
<dbReference type="InterPro" id="IPR012341">
    <property type="entry name" value="6hp_glycosidase-like_sf"/>
</dbReference>
<comment type="caution">
    <text evidence="3">The sequence shown here is derived from an EMBL/GenBank/DDBJ whole genome shotgun (WGS) entry which is preliminary data.</text>
</comment>
<dbReference type="PANTHER" id="PTHR31084">
    <property type="entry name" value="ALPHA-L-FUCOSIDASE 2"/>
    <property type="match status" value="1"/>
</dbReference>
<sequence>MSHTAIAHRRMTTTRLRAKLPAVLVLVGCLGMPASHAADVTTAWHDQRFNADVGGVVSRSDIVLKHANLRADEAMPLGNGRLGLAAWSEDGLTLQLNRADTLPGRLSPGQVVFTGLKRLVEAPDYAGRLDLHDGEFRESGAGMQAAVYVQPGTDVAVVEVHGANPNVRQSVLLHLWQPRKPRAIAQQDVAILAETWKDDSEAGASGRTFGSLAAITAQARDVQAQVQGPQAVELSFKPDADGSFRVLVAAPAWKGSDAMQRAQQLLADAGKIPATAHRDWWHAFWQRAGLMKLGSADGSAEYMENLRAIDLYATAAESRGPLPGSQAGLADLFASTRDQHRWAPSAYWHWNLRMQVAANLGAGLYELNAPYFNLYRSNLANIEAWTKVQMDGRPGACVPETMRFNGRGYENESWMGGPGINCSAKSPPYYNARTLTTGAEVSQWIWRQYLATRDRAFLAANYPVMAASARFLLAYAKPGADGMLHTFPSNAHETQWDVHDPTTDIAAMKAVFPIIIEAAQTLHTDAALVAELQQALPKIPAFPLQQTSEGTVIGPSYDAGAEIQNTENIGLEPVWPYGLIDDSGPQHAFGVRTYLQRPNKFENDWSYDPLQAAHLGLADEVKTALLTLTGKYQQYPSGFARFTGNEFYVEQVGVVAATLQDALVQEHDGLIRIAPAWPKGWNADATVYIQQRSKVDLQIRDGVPGTVVIEAGADARMKVRNPWPGKAIEAVEAGSGKRVAEADKQNMLSFDAQASKAYLIQRVDQPSANLPYAAIDGSAASEPKTLGTRHIGLP</sequence>
<evidence type="ECO:0000259" key="2">
    <source>
        <dbReference type="Pfam" id="PF22124"/>
    </source>
</evidence>
<feature type="signal peptide" evidence="1">
    <location>
        <begin position="1"/>
        <end position="37"/>
    </location>
</feature>
<dbReference type="InterPro" id="IPR013780">
    <property type="entry name" value="Glyco_hydro_b"/>
</dbReference>
<reference evidence="3 4" key="1">
    <citation type="submission" date="2024-07" db="EMBL/GenBank/DDBJ databases">
        <title>Molecular mechanisms and environmental adaptations of flagellar loss and biofilm growth of Rhodanobacter under environmental stress.</title>
        <authorList>
            <person name="Chen M."/>
        </authorList>
    </citation>
    <scope>NUCLEOTIDE SEQUENCE [LARGE SCALE GENOMIC DNA]</scope>
    <source>
        <strain evidence="3 4">RS22</strain>
    </source>
</reference>
<evidence type="ECO:0000313" key="4">
    <source>
        <dbReference type="Proteomes" id="UP001562159"/>
    </source>
</evidence>